<evidence type="ECO:0000313" key="1">
    <source>
        <dbReference type="EMBL" id="KAF3099548.1"/>
    </source>
</evidence>
<organism evidence="1 2">
    <name type="scientific">Orbilia oligospora</name>
    <name type="common">Nematode-trapping fungus</name>
    <name type="synonym">Arthrobotrys oligospora</name>
    <dbReference type="NCBI Taxonomy" id="2813651"/>
    <lineage>
        <taxon>Eukaryota</taxon>
        <taxon>Fungi</taxon>
        <taxon>Dikarya</taxon>
        <taxon>Ascomycota</taxon>
        <taxon>Pezizomycotina</taxon>
        <taxon>Orbiliomycetes</taxon>
        <taxon>Orbiliales</taxon>
        <taxon>Orbiliaceae</taxon>
        <taxon>Orbilia</taxon>
    </lineage>
</organism>
<gene>
    <name evidence="1" type="ORF">TWF102_005517</name>
</gene>
<dbReference type="AlphaFoldDB" id="A0A7C8JLF5"/>
<name>A0A7C8JLF5_ORBOL</name>
<protein>
    <submittedName>
        <fullName evidence="1">Uncharacterized protein</fullName>
    </submittedName>
</protein>
<evidence type="ECO:0000313" key="2">
    <source>
        <dbReference type="Proteomes" id="UP000475325"/>
    </source>
</evidence>
<accession>A0A7C8JLF5</accession>
<dbReference type="Proteomes" id="UP000475325">
    <property type="component" value="Unassembled WGS sequence"/>
</dbReference>
<proteinExistence type="predicted"/>
<reference evidence="1 2" key="1">
    <citation type="submission" date="2019-06" db="EMBL/GenBank/DDBJ databases">
        <authorList>
            <person name="Palmer J.M."/>
        </authorList>
    </citation>
    <scope>NUCLEOTIDE SEQUENCE [LARGE SCALE GENOMIC DNA]</scope>
    <source>
        <strain evidence="1 2">TWF102</strain>
    </source>
</reference>
<dbReference type="EMBL" id="WIQW01000028">
    <property type="protein sequence ID" value="KAF3099548.1"/>
    <property type="molecule type" value="Genomic_DNA"/>
</dbReference>
<sequence>MLRCYGGAARKDSLSTKRKRKTKTIVFHSFNVEIDRDFRIRRFAGADGQMLEKVPQLSLELSRGDGKAVFIELLLILGANGYIHPPPANPFNDVMERTFMDLSALNARPRCEWVADPSPGRHPAQR</sequence>
<comment type="caution">
    <text evidence="1">The sequence shown here is derived from an EMBL/GenBank/DDBJ whole genome shotgun (WGS) entry which is preliminary data.</text>
</comment>